<dbReference type="STRING" id="1827387.A4S15_11290"/>
<dbReference type="Gene3D" id="3.40.640.10">
    <property type="entry name" value="Type I PLP-dependent aspartate aminotransferase-like (Major domain)"/>
    <property type="match status" value="1"/>
</dbReference>
<keyword evidence="5" id="KW-0808">Transferase</keyword>
<organism evidence="9 10">
    <name type="scientific">Candidatus Raskinella chloraquaticus</name>
    <dbReference type="NCBI Taxonomy" id="1951219"/>
    <lineage>
        <taxon>Bacteria</taxon>
        <taxon>Pseudomonadati</taxon>
        <taxon>Pseudomonadota</taxon>
        <taxon>Alphaproteobacteria</taxon>
        <taxon>Hyphomicrobiales</taxon>
        <taxon>Phreatobacteraceae</taxon>
        <taxon>Candidatus Raskinella</taxon>
    </lineage>
</organism>
<gene>
    <name evidence="9" type="ORF">A4S15_11290</name>
</gene>
<dbReference type="Pfam" id="PF00155">
    <property type="entry name" value="Aminotran_1_2"/>
    <property type="match status" value="1"/>
</dbReference>
<feature type="domain" description="Aminotransferase class I/classII large" evidence="8">
    <location>
        <begin position="33"/>
        <end position="380"/>
    </location>
</feature>
<keyword evidence="4" id="KW-0032">Aminotransferase</keyword>
<dbReference type="CDD" id="cd00609">
    <property type="entry name" value="AAT_like"/>
    <property type="match status" value="1"/>
</dbReference>
<dbReference type="InterPro" id="IPR004839">
    <property type="entry name" value="Aminotransferase_I/II_large"/>
</dbReference>
<evidence type="ECO:0000256" key="7">
    <source>
        <dbReference type="ARBA" id="ARBA00049185"/>
    </source>
</evidence>
<dbReference type="GO" id="GO:0006520">
    <property type="term" value="P:amino acid metabolic process"/>
    <property type="evidence" value="ECO:0007669"/>
    <property type="project" value="InterPro"/>
</dbReference>
<dbReference type="AlphaFoldDB" id="A0A1W9HVR2"/>
<evidence type="ECO:0000259" key="8">
    <source>
        <dbReference type="Pfam" id="PF00155"/>
    </source>
</evidence>
<dbReference type="InterPro" id="IPR050596">
    <property type="entry name" value="AspAT/PAT-like"/>
</dbReference>
<evidence type="ECO:0000256" key="4">
    <source>
        <dbReference type="ARBA" id="ARBA00022576"/>
    </source>
</evidence>
<keyword evidence="6" id="KW-0663">Pyridoxal phosphate</keyword>
<evidence type="ECO:0000256" key="6">
    <source>
        <dbReference type="ARBA" id="ARBA00022898"/>
    </source>
</evidence>
<dbReference type="SUPFAM" id="SSF53383">
    <property type="entry name" value="PLP-dependent transferases"/>
    <property type="match status" value="1"/>
</dbReference>
<dbReference type="PANTHER" id="PTHR46383">
    <property type="entry name" value="ASPARTATE AMINOTRANSFERASE"/>
    <property type="match status" value="1"/>
</dbReference>
<dbReference type="PRINTS" id="PR00753">
    <property type="entry name" value="ACCSYNTHASE"/>
</dbReference>
<name>A0A1W9HVR2_9HYPH</name>
<sequence length="386" mass="42120">MKRRQPSRRSQIPPFIVMDVMRAAATRIASGHDVVHMEVGEPGTPAPQAAIAAAERALRAGPIGYTQALGMDALRQRIARHYRDRHGLDVDPGRVIVTQGSSAAFILAFLAAFNPGERLAVPTPGYPAYRHTTAALDIEPVIIETKATERWAPTPAAVRAAHQEKSLAGLLVASPNNPTGTVISRDDLTTLAACCRDLGIWLISDEIYHGLTYGAPETTALAVDDDAIIVNSFSKYWCMTGWRVGWLIVPERLVRPIECLAQNLFISPSLLSQVAALAAFEADEELEAYKRAYARNRAILMSELPALGFREVLPMDGAFYAYCSVEPFSNESKAFAAKLLAETGIAATPGLDFDPAHGHRYIRFSYAGPEATIVECVRRLKGWLPR</sequence>
<evidence type="ECO:0000256" key="5">
    <source>
        <dbReference type="ARBA" id="ARBA00022679"/>
    </source>
</evidence>
<comment type="catalytic activity">
    <reaction evidence="7">
        <text>L-aspartate + 2-oxoglutarate = oxaloacetate + L-glutamate</text>
        <dbReference type="Rhea" id="RHEA:21824"/>
        <dbReference type="ChEBI" id="CHEBI:16452"/>
        <dbReference type="ChEBI" id="CHEBI:16810"/>
        <dbReference type="ChEBI" id="CHEBI:29985"/>
        <dbReference type="ChEBI" id="CHEBI:29991"/>
        <dbReference type="EC" id="2.6.1.1"/>
    </reaction>
</comment>
<proteinExistence type="inferred from homology"/>
<comment type="similarity">
    <text evidence="2">Belongs to the class-I pyridoxal-phosphate-dependent aminotransferase family.</text>
</comment>
<protein>
    <recommendedName>
        <fullName evidence="3">aspartate transaminase</fullName>
        <ecNumber evidence="3">2.6.1.1</ecNumber>
    </recommendedName>
</protein>
<reference evidence="9 10" key="1">
    <citation type="journal article" date="2017" name="Water Res.">
        <title>Comammox in drinking water systems.</title>
        <authorList>
            <person name="Wang Y."/>
            <person name="Ma L."/>
            <person name="Mao Y."/>
            <person name="Jiang X."/>
            <person name="Xia Y."/>
            <person name="Yu K."/>
            <person name="Li B."/>
            <person name="Zhang T."/>
        </authorList>
    </citation>
    <scope>NUCLEOTIDE SEQUENCE [LARGE SCALE GENOMIC DNA]</scope>
    <source>
        <strain evidence="9">SG_bin8</strain>
    </source>
</reference>
<evidence type="ECO:0000256" key="2">
    <source>
        <dbReference type="ARBA" id="ARBA00007441"/>
    </source>
</evidence>
<dbReference type="GO" id="GO:0004069">
    <property type="term" value="F:L-aspartate:2-oxoglutarate aminotransferase activity"/>
    <property type="evidence" value="ECO:0007669"/>
    <property type="project" value="UniProtKB-EC"/>
</dbReference>
<comment type="caution">
    <text evidence="9">The sequence shown here is derived from an EMBL/GenBank/DDBJ whole genome shotgun (WGS) entry which is preliminary data.</text>
</comment>
<dbReference type="EMBL" id="LWDL01000019">
    <property type="protein sequence ID" value="OQW51503.1"/>
    <property type="molecule type" value="Genomic_DNA"/>
</dbReference>
<evidence type="ECO:0000313" key="10">
    <source>
        <dbReference type="Proteomes" id="UP000192872"/>
    </source>
</evidence>
<accession>A0A1W9HVR2</accession>
<dbReference type="Proteomes" id="UP000192872">
    <property type="component" value="Unassembled WGS sequence"/>
</dbReference>
<evidence type="ECO:0000256" key="1">
    <source>
        <dbReference type="ARBA" id="ARBA00001933"/>
    </source>
</evidence>
<dbReference type="InterPro" id="IPR015421">
    <property type="entry name" value="PyrdxlP-dep_Trfase_major"/>
</dbReference>
<comment type="cofactor">
    <cofactor evidence="1">
        <name>pyridoxal 5'-phosphate</name>
        <dbReference type="ChEBI" id="CHEBI:597326"/>
    </cofactor>
</comment>
<evidence type="ECO:0000256" key="3">
    <source>
        <dbReference type="ARBA" id="ARBA00012753"/>
    </source>
</evidence>
<dbReference type="InterPro" id="IPR015424">
    <property type="entry name" value="PyrdxlP-dep_Trfase"/>
</dbReference>
<dbReference type="EC" id="2.6.1.1" evidence="3"/>
<dbReference type="GO" id="GO:0030170">
    <property type="term" value="F:pyridoxal phosphate binding"/>
    <property type="evidence" value="ECO:0007669"/>
    <property type="project" value="InterPro"/>
</dbReference>
<dbReference type="PANTHER" id="PTHR46383:SF2">
    <property type="entry name" value="AMINOTRANSFERASE"/>
    <property type="match status" value="1"/>
</dbReference>
<evidence type="ECO:0000313" key="9">
    <source>
        <dbReference type="EMBL" id="OQW51503.1"/>
    </source>
</evidence>